<dbReference type="PANTHER" id="PTHR47718:SF13">
    <property type="entry name" value="OS09G0290500 PROTEIN"/>
    <property type="match status" value="1"/>
</dbReference>
<comment type="caution">
    <text evidence="1">The sequence shown here is derived from an EMBL/GenBank/DDBJ whole genome shotgun (WGS) entry which is preliminary data.</text>
</comment>
<dbReference type="OrthoDB" id="2442979at2759"/>
<evidence type="ECO:0000313" key="1">
    <source>
        <dbReference type="EMBL" id="CAG8750762.1"/>
    </source>
</evidence>
<organism evidence="1 2">
    <name type="scientific">Racocetra fulgida</name>
    <dbReference type="NCBI Taxonomy" id="60492"/>
    <lineage>
        <taxon>Eukaryota</taxon>
        <taxon>Fungi</taxon>
        <taxon>Fungi incertae sedis</taxon>
        <taxon>Mucoromycota</taxon>
        <taxon>Glomeromycotina</taxon>
        <taxon>Glomeromycetes</taxon>
        <taxon>Diversisporales</taxon>
        <taxon>Gigasporaceae</taxon>
        <taxon>Racocetra</taxon>
    </lineage>
</organism>
<reference evidence="1" key="1">
    <citation type="submission" date="2021-06" db="EMBL/GenBank/DDBJ databases">
        <authorList>
            <person name="Kallberg Y."/>
            <person name="Tangrot J."/>
            <person name="Rosling A."/>
        </authorList>
    </citation>
    <scope>NUCLEOTIDE SEQUENCE</scope>
    <source>
        <strain evidence="1">IN212</strain>
    </source>
</reference>
<protein>
    <submittedName>
        <fullName evidence="1">16711_t:CDS:1</fullName>
    </submittedName>
</protein>
<dbReference type="AlphaFoldDB" id="A0A9N9ITI3"/>
<dbReference type="Proteomes" id="UP000789396">
    <property type="component" value="Unassembled WGS sequence"/>
</dbReference>
<accession>A0A9N9ITI3</accession>
<dbReference type="EMBL" id="CAJVPZ010036211">
    <property type="protein sequence ID" value="CAG8750762.1"/>
    <property type="molecule type" value="Genomic_DNA"/>
</dbReference>
<name>A0A9N9ITI3_9GLOM</name>
<proteinExistence type="predicted"/>
<dbReference type="PANTHER" id="PTHR47718">
    <property type="entry name" value="OS01G0519700 PROTEIN"/>
    <property type="match status" value="1"/>
</dbReference>
<sequence>MNPPQTSNSVEESNISLLRNDMQIYESEQFEKEPFLISLPYEPEAKVDEIFDIDSSEEENEESALKIYKNQTFQTWDDAETFLKKYTLEQGFSIRKRRTETCIEDGIEVMHKISWKCSCASKYKPKKVLNLEDQQNRRSKYTGCEWKINGNMLKSSLVVTFTTVENSHNHPMSSAPSTTIAYNRKLGEDMIEFVDFCVTHSITRAQNIGQLLRGKFPSRKIYKKNLYNAIQNAKIKLSFKNELDASNLLQHMYSLKTNDPR</sequence>
<gene>
    <name evidence="1" type="ORF">RFULGI_LOCUS13576</name>
</gene>
<keyword evidence="2" id="KW-1185">Reference proteome</keyword>
<evidence type="ECO:0000313" key="2">
    <source>
        <dbReference type="Proteomes" id="UP000789396"/>
    </source>
</evidence>